<sequence length="320" mass="34772">MRTLITCMGECLIDFLPGKNGGQSNEFRMYPAGSILNVAVGVSRLGQPTAFACKIAKDYFGRTLHKYIEQNGIDTRFLSTVEGHSTLAFVAMEAGQASFDFYGDGTADTLMTMQDIPASLFTETKILHTGSISLLRGTTPETIKRTFQGLKGKALLSLDPNLRPHLVKDESRYRTLLHDMIAQTDLLKLSDADLEWLRPGESVTDALRQFAQQGPALVVITRGDKGAIALHKGSSKPIHIPGFHVDIVDTIGAGDTFCAGLLTYLADQQILTHAELASISDDKVNSMLRFAAASAALNCQREGADPPTRTEVEHFLTTQA</sequence>
<dbReference type="InterPro" id="IPR011611">
    <property type="entry name" value="PfkB_dom"/>
</dbReference>
<reference evidence="7 8" key="1">
    <citation type="submission" date="2019-10" db="EMBL/GenBank/DDBJ databases">
        <title>Dictyobacter vulcani sp. nov., within the class Ktedonobacteria, isolated from soil of volcanic Mt. Zao.</title>
        <authorList>
            <person name="Zheng Y."/>
            <person name="Wang C.M."/>
            <person name="Sakai Y."/>
            <person name="Abe K."/>
            <person name="Yokota A."/>
            <person name="Yabe S."/>
        </authorList>
    </citation>
    <scope>NUCLEOTIDE SEQUENCE [LARGE SCALE GENOMIC DNA]</scope>
    <source>
        <strain evidence="7 8">W12</strain>
    </source>
</reference>
<dbReference type="PANTHER" id="PTHR43085">
    <property type="entry name" value="HEXOKINASE FAMILY MEMBER"/>
    <property type="match status" value="1"/>
</dbReference>
<name>A0A5J4KYY1_9CHLR</name>
<evidence type="ECO:0000259" key="6">
    <source>
        <dbReference type="Pfam" id="PF00294"/>
    </source>
</evidence>
<keyword evidence="5" id="KW-0067">ATP-binding</keyword>
<evidence type="ECO:0000313" key="7">
    <source>
        <dbReference type="EMBL" id="GER90376.1"/>
    </source>
</evidence>
<evidence type="ECO:0000256" key="1">
    <source>
        <dbReference type="ARBA" id="ARBA00010688"/>
    </source>
</evidence>
<dbReference type="EMBL" id="BKZW01000002">
    <property type="protein sequence ID" value="GER90376.1"/>
    <property type="molecule type" value="Genomic_DNA"/>
</dbReference>
<evidence type="ECO:0000256" key="4">
    <source>
        <dbReference type="ARBA" id="ARBA00022777"/>
    </source>
</evidence>
<dbReference type="SUPFAM" id="SSF53613">
    <property type="entry name" value="Ribokinase-like"/>
    <property type="match status" value="1"/>
</dbReference>
<dbReference type="AlphaFoldDB" id="A0A5J4KYY1"/>
<dbReference type="InterPro" id="IPR050306">
    <property type="entry name" value="PfkB_Carbo_kinase"/>
</dbReference>
<evidence type="ECO:0000256" key="3">
    <source>
        <dbReference type="ARBA" id="ARBA00022741"/>
    </source>
</evidence>
<dbReference type="Proteomes" id="UP000326912">
    <property type="component" value="Unassembled WGS sequence"/>
</dbReference>
<comment type="similarity">
    <text evidence="1">Belongs to the carbohydrate kinase PfkB family.</text>
</comment>
<dbReference type="PANTHER" id="PTHR43085:SF1">
    <property type="entry name" value="PSEUDOURIDINE KINASE-RELATED"/>
    <property type="match status" value="1"/>
</dbReference>
<comment type="caution">
    <text evidence="7">The sequence shown here is derived from an EMBL/GenBank/DDBJ whole genome shotgun (WGS) entry which is preliminary data.</text>
</comment>
<dbReference type="PROSITE" id="PS00584">
    <property type="entry name" value="PFKB_KINASES_2"/>
    <property type="match status" value="1"/>
</dbReference>
<dbReference type="GO" id="GO:0005524">
    <property type="term" value="F:ATP binding"/>
    <property type="evidence" value="ECO:0007669"/>
    <property type="project" value="UniProtKB-KW"/>
</dbReference>
<keyword evidence="2" id="KW-0808">Transferase</keyword>
<keyword evidence="4 7" id="KW-0418">Kinase</keyword>
<dbReference type="InterPro" id="IPR029056">
    <property type="entry name" value="Ribokinase-like"/>
</dbReference>
<evidence type="ECO:0000256" key="5">
    <source>
        <dbReference type="ARBA" id="ARBA00022840"/>
    </source>
</evidence>
<dbReference type="InterPro" id="IPR002173">
    <property type="entry name" value="Carboh/pur_kinase_PfkB_CS"/>
</dbReference>
<organism evidence="7 8">
    <name type="scientific">Dictyobacter vulcani</name>
    <dbReference type="NCBI Taxonomy" id="2607529"/>
    <lineage>
        <taxon>Bacteria</taxon>
        <taxon>Bacillati</taxon>
        <taxon>Chloroflexota</taxon>
        <taxon>Ktedonobacteria</taxon>
        <taxon>Ktedonobacterales</taxon>
        <taxon>Dictyobacteraceae</taxon>
        <taxon>Dictyobacter</taxon>
    </lineage>
</organism>
<dbReference type="Gene3D" id="3.40.1190.20">
    <property type="match status" value="1"/>
</dbReference>
<evidence type="ECO:0000256" key="2">
    <source>
        <dbReference type="ARBA" id="ARBA00022679"/>
    </source>
</evidence>
<dbReference type="CDD" id="cd01167">
    <property type="entry name" value="bac_FRK"/>
    <property type="match status" value="1"/>
</dbReference>
<gene>
    <name evidence="7" type="primary">frk</name>
    <name evidence="7" type="ORF">KDW_45380</name>
</gene>
<keyword evidence="8" id="KW-1185">Reference proteome</keyword>
<keyword evidence="3" id="KW-0547">Nucleotide-binding</keyword>
<dbReference type="GO" id="GO:0016301">
    <property type="term" value="F:kinase activity"/>
    <property type="evidence" value="ECO:0007669"/>
    <property type="project" value="UniProtKB-KW"/>
</dbReference>
<dbReference type="Pfam" id="PF00294">
    <property type="entry name" value="PfkB"/>
    <property type="match status" value="1"/>
</dbReference>
<dbReference type="RefSeq" id="WP_151758128.1">
    <property type="nucleotide sequence ID" value="NZ_BKZW01000002.1"/>
</dbReference>
<proteinExistence type="inferred from homology"/>
<accession>A0A5J4KYY1</accession>
<evidence type="ECO:0000313" key="8">
    <source>
        <dbReference type="Proteomes" id="UP000326912"/>
    </source>
</evidence>
<protein>
    <submittedName>
        <fullName evidence="7">Fructokinase</fullName>
    </submittedName>
</protein>
<feature type="domain" description="Carbohydrate kinase PfkB" evidence="6">
    <location>
        <begin position="3"/>
        <end position="308"/>
    </location>
</feature>